<dbReference type="EMBL" id="ML181641">
    <property type="protein sequence ID" value="THU75712.1"/>
    <property type="molecule type" value="Genomic_DNA"/>
</dbReference>
<dbReference type="OrthoDB" id="3269932at2759"/>
<dbReference type="AlphaFoldDB" id="A0A4S8KJN0"/>
<reference evidence="3 4" key="1">
    <citation type="journal article" date="2019" name="Nat. Ecol. Evol.">
        <title>Megaphylogeny resolves global patterns of mushroom evolution.</title>
        <authorList>
            <person name="Varga T."/>
            <person name="Krizsan K."/>
            <person name="Foldi C."/>
            <person name="Dima B."/>
            <person name="Sanchez-Garcia M."/>
            <person name="Sanchez-Ramirez S."/>
            <person name="Szollosi G.J."/>
            <person name="Szarkandi J.G."/>
            <person name="Papp V."/>
            <person name="Albert L."/>
            <person name="Andreopoulos W."/>
            <person name="Angelini C."/>
            <person name="Antonin V."/>
            <person name="Barry K.W."/>
            <person name="Bougher N.L."/>
            <person name="Buchanan P."/>
            <person name="Buyck B."/>
            <person name="Bense V."/>
            <person name="Catcheside P."/>
            <person name="Chovatia M."/>
            <person name="Cooper J."/>
            <person name="Damon W."/>
            <person name="Desjardin D."/>
            <person name="Finy P."/>
            <person name="Geml J."/>
            <person name="Haridas S."/>
            <person name="Hughes K."/>
            <person name="Justo A."/>
            <person name="Karasinski D."/>
            <person name="Kautmanova I."/>
            <person name="Kiss B."/>
            <person name="Kocsube S."/>
            <person name="Kotiranta H."/>
            <person name="LaButti K.M."/>
            <person name="Lechner B.E."/>
            <person name="Liimatainen K."/>
            <person name="Lipzen A."/>
            <person name="Lukacs Z."/>
            <person name="Mihaltcheva S."/>
            <person name="Morgado L.N."/>
            <person name="Niskanen T."/>
            <person name="Noordeloos M.E."/>
            <person name="Ohm R.A."/>
            <person name="Ortiz-Santana B."/>
            <person name="Ovrebo C."/>
            <person name="Racz N."/>
            <person name="Riley R."/>
            <person name="Savchenko A."/>
            <person name="Shiryaev A."/>
            <person name="Soop K."/>
            <person name="Spirin V."/>
            <person name="Szebenyi C."/>
            <person name="Tomsovsky M."/>
            <person name="Tulloss R.E."/>
            <person name="Uehling J."/>
            <person name="Grigoriev I.V."/>
            <person name="Vagvolgyi C."/>
            <person name="Papp T."/>
            <person name="Martin F.M."/>
            <person name="Miettinen O."/>
            <person name="Hibbett D.S."/>
            <person name="Nagy L.G."/>
        </authorList>
    </citation>
    <scope>NUCLEOTIDE SEQUENCE [LARGE SCALE GENOMIC DNA]</scope>
    <source>
        <strain evidence="3 4">CBS 962.96</strain>
    </source>
</reference>
<feature type="non-terminal residue" evidence="3">
    <location>
        <position position="1"/>
    </location>
</feature>
<keyword evidence="4" id="KW-1185">Reference proteome</keyword>
<dbReference type="Proteomes" id="UP000297245">
    <property type="component" value="Unassembled WGS sequence"/>
</dbReference>
<accession>A0A4S8KJN0</accession>
<dbReference type="InterPro" id="IPR056884">
    <property type="entry name" value="NPHP3-like_N"/>
</dbReference>
<dbReference type="Pfam" id="PF24883">
    <property type="entry name" value="NPHP3_N"/>
    <property type="match status" value="1"/>
</dbReference>
<feature type="non-terminal residue" evidence="3">
    <location>
        <position position="88"/>
    </location>
</feature>
<feature type="domain" description="Nephrocystin 3-like N-terminal" evidence="2">
    <location>
        <begin position="26"/>
        <end position="80"/>
    </location>
</feature>
<organism evidence="3 4">
    <name type="scientific">Dendrothele bispora (strain CBS 962.96)</name>
    <dbReference type="NCBI Taxonomy" id="1314807"/>
    <lineage>
        <taxon>Eukaryota</taxon>
        <taxon>Fungi</taxon>
        <taxon>Dikarya</taxon>
        <taxon>Basidiomycota</taxon>
        <taxon>Agaricomycotina</taxon>
        <taxon>Agaricomycetes</taxon>
        <taxon>Agaricomycetidae</taxon>
        <taxon>Agaricales</taxon>
        <taxon>Agaricales incertae sedis</taxon>
        <taxon>Dendrothele</taxon>
    </lineage>
</organism>
<evidence type="ECO:0000313" key="3">
    <source>
        <dbReference type="EMBL" id="THU75712.1"/>
    </source>
</evidence>
<gene>
    <name evidence="3" type="ORF">K435DRAFT_610010</name>
</gene>
<evidence type="ECO:0000256" key="1">
    <source>
        <dbReference type="ARBA" id="ARBA00022737"/>
    </source>
</evidence>
<keyword evidence="1" id="KW-0677">Repeat</keyword>
<name>A0A4S8KJN0_DENBC</name>
<sequence length="88" mass="9926">ALFNSAESEGTAKCLPDTREDVLVKIMEWVQDTSREPICWVHGPAGSSKSTITRSFADRFLDRAATFFFSRNSTELATNKNFFPIISY</sequence>
<proteinExistence type="predicted"/>
<protein>
    <recommendedName>
        <fullName evidence="2">Nephrocystin 3-like N-terminal domain-containing protein</fullName>
    </recommendedName>
</protein>
<evidence type="ECO:0000313" key="4">
    <source>
        <dbReference type="Proteomes" id="UP000297245"/>
    </source>
</evidence>
<evidence type="ECO:0000259" key="2">
    <source>
        <dbReference type="Pfam" id="PF24883"/>
    </source>
</evidence>